<dbReference type="InterPro" id="IPR005025">
    <property type="entry name" value="FMN_Rdtase-like_dom"/>
</dbReference>
<dbReference type="OrthoDB" id="68575at2759"/>
<dbReference type="Pfam" id="PF03358">
    <property type="entry name" value="FMN_red"/>
    <property type="match status" value="1"/>
</dbReference>
<dbReference type="AlphaFoldDB" id="A0A8J2LDS3"/>
<protein>
    <recommendedName>
        <fullName evidence="1">NADPH-dependent FMN reductase-like domain-containing protein</fullName>
    </recommendedName>
</protein>
<comment type="caution">
    <text evidence="2">The sequence shown here is derived from an EMBL/GenBank/DDBJ whole genome shotgun (WGS) entry which is preliminary data.</text>
</comment>
<gene>
    <name evidence="2" type="ORF">AFUS01_LOCUS30935</name>
</gene>
<accession>A0A8J2LDS3</accession>
<evidence type="ECO:0000313" key="2">
    <source>
        <dbReference type="EMBL" id="CAG7820548.1"/>
    </source>
</evidence>
<keyword evidence="3" id="KW-1185">Reference proteome</keyword>
<dbReference type="GO" id="GO:0016491">
    <property type="term" value="F:oxidoreductase activity"/>
    <property type="evidence" value="ECO:0007669"/>
    <property type="project" value="InterPro"/>
</dbReference>
<evidence type="ECO:0000259" key="1">
    <source>
        <dbReference type="Pfam" id="PF03358"/>
    </source>
</evidence>
<sequence length="200" mass="22376">MKLVLFYGSVRPGRLVDRVGCFVKDLVEANGFEVTLLDPGEMPFEILKCPLHFYPDILEAPDWLVEANEKIRDAECFLVVSAEYNATIPPALSNMLDHFNMTSYRHKPLGLVTYSMGHFGGIRAASTIRQLGIELGMVPIPANAHIPMAETTFDETGICLDERVSSRILRLVEELRWYATALSSYKAIEAPPNAPQYSLE</sequence>
<proteinExistence type="predicted"/>
<dbReference type="InterPro" id="IPR050712">
    <property type="entry name" value="NAD(P)H-dep_reductase"/>
</dbReference>
<dbReference type="PANTHER" id="PTHR30543:SF21">
    <property type="entry name" value="NAD(P)H-DEPENDENT FMN REDUCTASE LOT6"/>
    <property type="match status" value="1"/>
</dbReference>
<dbReference type="PANTHER" id="PTHR30543">
    <property type="entry name" value="CHROMATE REDUCTASE"/>
    <property type="match status" value="1"/>
</dbReference>
<reference evidence="2" key="1">
    <citation type="submission" date="2021-06" db="EMBL/GenBank/DDBJ databases">
        <authorList>
            <person name="Hodson N. C."/>
            <person name="Mongue J. A."/>
            <person name="Jaron S. K."/>
        </authorList>
    </citation>
    <scope>NUCLEOTIDE SEQUENCE</scope>
</reference>
<organism evidence="2 3">
    <name type="scientific">Allacma fusca</name>
    <dbReference type="NCBI Taxonomy" id="39272"/>
    <lineage>
        <taxon>Eukaryota</taxon>
        <taxon>Metazoa</taxon>
        <taxon>Ecdysozoa</taxon>
        <taxon>Arthropoda</taxon>
        <taxon>Hexapoda</taxon>
        <taxon>Collembola</taxon>
        <taxon>Symphypleona</taxon>
        <taxon>Sminthuridae</taxon>
        <taxon>Allacma</taxon>
    </lineage>
</organism>
<evidence type="ECO:0000313" key="3">
    <source>
        <dbReference type="Proteomes" id="UP000708208"/>
    </source>
</evidence>
<feature type="domain" description="NADPH-dependent FMN reductase-like" evidence="1">
    <location>
        <begin position="1"/>
        <end position="146"/>
    </location>
</feature>
<dbReference type="GO" id="GO:0005829">
    <property type="term" value="C:cytosol"/>
    <property type="evidence" value="ECO:0007669"/>
    <property type="project" value="TreeGrafter"/>
</dbReference>
<name>A0A8J2LDS3_9HEXA</name>
<dbReference type="Proteomes" id="UP000708208">
    <property type="component" value="Unassembled WGS sequence"/>
</dbReference>
<dbReference type="GO" id="GO:0010181">
    <property type="term" value="F:FMN binding"/>
    <property type="evidence" value="ECO:0007669"/>
    <property type="project" value="TreeGrafter"/>
</dbReference>
<dbReference type="EMBL" id="CAJVCH010481942">
    <property type="protein sequence ID" value="CAG7820548.1"/>
    <property type="molecule type" value="Genomic_DNA"/>
</dbReference>